<organism evidence="2 3">
    <name type="scientific">Edaphobacter modestus</name>
    <dbReference type="NCBI Taxonomy" id="388466"/>
    <lineage>
        <taxon>Bacteria</taxon>
        <taxon>Pseudomonadati</taxon>
        <taxon>Acidobacteriota</taxon>
        <taxon>Terriglobia</taxon>
        <taxon>Terriglobales</taxon>
        <taxon>Acidobacteriaceae</taxon>
        <taxon>Edaphobacter</taxon>
    </lineage>
</organism>
<dbReference type="Proteomes" id="UP000292958">
    <property type="component" value="Unassembled WGS sequence"/>
</dbReference>
<dbReference type="PANTHER" id="PTHR48050:SF13">
    <property type="entry name" value="STEROL 3-BETA-GLUCOSYLTRANSFERASE UGT80A2"/>
    <property type="match status" value="1"/>
</dbReference>
<proteinExistence type="predicted"/>
<dbReference type="GO" id="GO:0016758">
    <property type="term" value="F:hexosyltransferase activity"/>
    <property type="evidence" value="ECO:0007669"/>
    <property type="project" value="UniProtKB-ARBA"/>
</dbReference>
<protein>
    <submittedName>
        <fullName evidence="2">MGT family glycosyltransferase</fullName>
    </submittedName>
</protein>
<evidence type="ECO:0000259" key="1">
    <source>
        <dbReference type="Pfam" id="PF06722"/>
    </source>
</evidence>
<accession>A0A4Q7YQB9</accession>
<comment type="caution">
    <text evidence="2">The sequence shown here is derived from an EMBL/GenBank/DDBJ whole genome shotgun (WGS) entry which is preliminary data.</text>
</comment>
<dbReference type="GO" id="GO:0017000">
    <property type="term" value="P:antibiotic biosynthetic process"/>
    <property type="evidence" value="ECO:0007669"/>
    <property type="project" value="UniProtKB-ARBA"/>
</dbReference>
<evidence type="ECO:0000313" key="2">
    <source>
        <dbReference type="EMBL" id="RZU39344.1"/>
    </source>
</evidence>
<dbReference type="EMBL" id="SHKW01000001">
    <property type="protein sequence ID" value="RZU39344.1"/>
    <property type="molecule type" value="Genomic_DNA"/>
</dbReference>
<dbReference type="InterPro" id="IPR050426">
    <property type="entry name" value="Glycosyltransferase_28"/>
</dbReference>
<dbReference type="Pfam" id="PF06722">
    <property type="entry name" value="EryCIII-like_C"/>
    <property type="match status" value="1"/>
</dbReference>
<dbReference type="SUPFAM" id="SSF53756">
    <property type="entry name" value="UDP-Glycosyltransferase/glycogen phosphorylase"/>
    <property type="match status" value="1"/>
</dbReference>
<keyword evidence="2" id="KW-0808">Transferase</keyword>
<evidence type="ECO:0000313" key="3">
    <source>
        <dbReference type="Proteomes" id="UP000292958"/>
    </source>
</evidence>
<dbReference type="GO" id="GO:0008194">
    <property type="term" value="F:UDP-glycosyltransferase activity"/>
    <property type="evidence" value="ECO:0007669"/>
    <property type="project" value="InterPro"/>
</dbReference>
<sequence>MKILIASTPAPGHLNPLLSIASLLVESGHEVAMQVNEDLRPAVEGAGHRFLLEIPNAQTSAGYYFDNYPERMQKSPGIEMTGYDLVHFFARNIAAQSASLKMALYDFQADLILADSIYWGTLPMLIGPRDKRPAIAHLGVSVVNIGSGKNIPMRPDETAEQREAELQLREHFMLQPAQQAVNAALASLGYPALPCPILEAMTELPDLYLHPGIESFEYPDSNSKVRYIGALPTPAGQPKLPDWWQQIDPTKRLVLVTQGTIANRDLSQVIAPVLVALGGREDVTIIVTTGGQPVDSIPVAIPSNARIASFLPYARIMPEIDLLITNGGYGTVNMAISHGIPIISAGLTEDKEEVSAHVQWSGAGIDLRANQATPEAIKHAVDEIFTQPGYRERAQQLSLEFASYDLEAELLSLIEGCVPDTVSA</sequence>
<keyword evidence="3" id="KW-1185">Reference proteome</keyword>
<gene>
    <name evidence="2" type="ORF">BDD14_0715</name>
</gene>
<name>A0A4Q7YQB9_9BACT</name>
<dbReference type="InterPro" id="IPR010610">
    <property type="entry name" value="EryCIII-like_C"/>
</dbReference>
<dbReference type="InterPro" id="IPR002213">
    <property type="entry name" value="UDP_glucos_trans"/>
</dbReference>
<dbReference type="CDD" id="cd03784">
    <property type="entry name" value="GT1_Gtf-like"/>
    <property type="match status" value="1"/>
</dbReference>
<dbReference type="OrthoDB" id="6620093at2"/>
<dbReference type="PANTHER" id="PTHR48050">
    <property type="entry name" value="STEROL 3-BETA-GLUCOSYLTRANSFERASE"/>
    <property type="match status" value="1"/>
</dbReference>
<dbReference type="AlphaFoldDB" id="A0A4Q7YQB9"/>
<dbReference type="Gene3D" id="3.40.50.2000">
    <property type="entry name" value="Glycogen Phosphorylase B"/>
    <property type="match status" value="2"/>
</dbReference>
<reference evidence="2 3" key="1">
    <citation type="submission" date="2019-02" db="EMBL/GenBank/DDBJ databases">
        <title>Genomic Encyclopedia of Archaeal and Bacterial Type Strains, Phase II (KMG-II): from individual species to whole genera.</title>
        <authorList>
            <person name="Goeker M."/>
        </authorList>
    </citation>
    <scope>NUCLEOTIDE SEQUENCE [LARGE SCALE GENOMIC DNA]</scope>
    <source>
        <strain evidence="2 3">DSM 18101</strain>
    </source>
</reference>
<feature type="domain" description="Erythromycin biosynthesis protein CIII-like C-terminal" evidence="1">
    <location>
        <begin position="280"/>
        <end position="409"/>
    </location>
</feature>
<dbReference type="RefSeq" id="WP_130417567.1">
    <property type="nucleotide sequence ID" value="NZ_SHKW01000001.1"/>
</dbReference>